<comment type="similarity">
    <text evidence="2 12">Belongs to the tRNA nucleotidyltransferase/poly(A) polymerase family.</text>
</comment>
<accession>A0ABT0C817</accession>
<dbReference type="InterPro" id="IPR046342">
    <property type="entry name" value="CBS_dom_sf"/>
</dbReference>
<dbReference type="InterPro" id="IPR002646">
    <property type="entry name" value="PolA_pol_head_dom"/>
</dbReference>
<dbReference type="CDD" id="cd04595">
    <property type="entry name" value="CBS_pair_DHH_polyA_Pol_assoc"/>
    <property type="match status" value="1"/>
</dbReference>
<organism evidence="14 15">
    <name type="scientific">Thermostichus vulcanus str. 'Rupite'</name>
    <dbReference type="NCBI Taxonomy" id="2813851"/>
    <lineage>
        <taxon>Bacteria</taxon>
        <taxon>Bacillati</taxon>
        <taxon>Cyanobacteriota</taxon>
        <taxon>Cyanophyceae</taxon>
        <taxon>Thermostichales</taxon>
        <taxon>Thermostichaceae</taxon>
        <taxon>Thermostichus</taxon>
    </lineage>
</organism>
<evidence type="ECO:0000313" key="14">
    <source>
        <dbReference type="EMBL" id="MCJ2541935.1"/>
    </source>
</evidence>
<comment type="caution">
    <text evidence="14">The sequence shown here is derived from an EMBL/GenBank/DDBJ whole genome shotgun (WGS) entry which is preliminary data.</text>
</comment>
<dbReference type="SMART" id="SM00116">
    <property type="entry name" value="CBS"/>
    <property type="match status" value="2"/>
</dbReference>
<gene>
    <name evidence="14" type="ORF">JX360_03265</name>
</gene>
<evidence type="ECO:0000256" key="5">
    <source>
        <dbReference type="ARBA" id="ARBA00022694"/>
    </source>
</evidence>
<reference evidence="14" key="1">
    <citation type="submission" date="2021-02" db="EMBL/GenBank/DDBJ databases">
        <title>The CRISPR/cas machinery reduction and long-range gene transfer in the hot spring cyanobacterium Synechococcus.</title>
        <authorList>
            <person name="Dvorak P."/>
            <person name="Jahodarova E."/>
            <person name="Hasler P."/>
            <person name="Poulickova A."/>
        </authorList>
    </citation>
    <scope>NUCLEOTIDE SEQUENCE</scope>
    <source>
        <strain evidence="14">Rupite</strain>
    </source>
</reference>
<dbReference type="InterPro" id="IPR000644">
    <property type="entry name" value="CBS_dom"/>
</dbReference>
<name>A0ABT0C817_THEVL</name>
<evidence type="ECO:0000256" key="12">
    <source>
        <dbReference type="RuleBase" id="RU003953"/>
    </source>
</evidence>
<evidence type="ECO:0000256" key="10">
    <source>
        <dbReference type="ARBA" id="ARBA00022884"/>
    </source>
</evidence>
<keyword evidence="11" id="KW-0129">CBS domain</keyword>
<proteinExistence type="inferred from homology"/>
<dbReference type="SUPFAM" id="SSF54631">
    <property type="entry name" value="CBS-domain pair"/>
    <property type="match status" value="1"/>
</dbReference>
<evidence type="ECO:0000256" key="4">
    <source>
        <dbReference type="ARBA" id="ARBA00022679"/>
    </source>
</evidence>
<evidence type="ECO:0000256" key="1">
    <source>
        <dbReference type="ARBA" id="ARBA00001946"/>
    </source>
</evidence>
<dbReference type="SUPFAM" id="SSF64182">
    <property type="entry name" value="DHH phosphoesterases"/>
    <property type="match status" value="1"/>
</dbReference>
<dbReference type="Pfam" id="PF00571">
    <property type="entry name" value="CBS"/>
    <property type="match status" value="2"/>
</dbReference>
<dbReference type="SUPFAM" id="SSF81891">
    <property type="entry name" value="Poly A polymerase C-terminal region-like"/>
    <property type="match status" value="1"/>
</dbReference>
<keyword evidence="4 12" id="KW-0808">Transferase</keyword>
<evidence type="ECO:0000259" key="13">
    <source>
        <dbReference type="PROSITE" id="PS51371"/>
    </source>
</evidence>
<evidence type="ECO:0000256" key="6">
    <source>
        <dbReference type="ARBA" id="ARBA00022695"/>
    </source>
</evidence>
<dbReference type="InterPro" id="IPR043519">
    <property type="entry name" value="NT_sf"/>
</dbReference>
<dbReference type="SUPFAM" id="SSF81301">
    <property type="entry name" value="Nucleotidyltransferase"/>
    <property type="match status" value="1"/>
</dbReference>
<dbReference type="Gene3D" id="3.10.310.30">
    <property type="match status" value="1"/>
</dbReference>
<dbReference type="Gene3D" id="3.30.460.10">
    <property type="entry name" value="Beta Polymerase, domain 2"/>
    <property type="match status" value="1"/>
</dbReference>
<dbReference type="Pfam" id="PF01368">
    <property type="entry name" value="DHH"/>
    <property type="match status" value="1"/>
</dbReference>
<keyword evidence="15" id="KW-1185">Reference proteome</keyword>
<dbReference type="Gene3D" id="1.10.3090.10">
    <property type="entry name" value="cca-adding enzyme, domain 2"/>
    <property type="match status" value="1"/>
</dbReference>
<keyword evidence="7" id="KW-0479">Metal-binding</keyword>
<dbReference type="Gene3D" id="3.90.1640.10">
    <property type="entry name" value="inorganic pyrophosphatase (n-terminal core)"/>
    <property type="match status" value="1"/>
</dbReference>
<dbReference type="InterPro" id="IPR001667">
    <property type="entry name" value="DDH_dom"/>
</dbReference>
<keyword evidence="6" id="KW-0548">Nucleotidyltransferase</keyword>
<keyword evidence="10 12" id="KW-0694">RNA-binding</keyword>
<sequence>MDLILCHQSADFDTLGAAVGAARLFPGARIVLTGGSLPGVQEFLSLHRDEFPLIELRSVDPQQVQKWILVDCHDPDRLGKAATWLNTPGITLEIFDHHVADSQTPAHEFWPDQTVLSHIEAVGATCTLLVERIRASGIPLSPFERLALALGIHMDTGSLTFPETTARDAEALTWLLGQGVNLILLRRFLGDGLTPEMRELLSQGLTQMQVRQVGGYRLGEWLLDLPEFVPGLAGLVMRLMDLTDVDVLILVARQGERLSLIGRARQDFAQLGQLMSRYGGGGHDCAAAATLKASSEQPLPNPEEVAQALMSALEERIPAPVTAQDLMSAPVRTIRPETTIDEAQRVLLRYGHSGLVVVNAEAQLVGVISRRDIDIALHHGFGHAPVKGYMTREVKTLSPDTPLAQIQQLMVNWDIGRLPVLQDGQLVGIVTRTDVLRHLHELPAYAPLFAPLTRRDPQAHPSLDLTFAALSEQHRHLLQRAAEMADARGLKVYLVGGAVRDLLLYQWGRQPLPDLERLDLDLVVDGPYPLRGDGADPTGWGLILGQALQQHFPEARLEIHGKFQTAALIWPGGVCVDIASARTEFYPYPASPPEVAMGSIQQDLYRRDFSINALALRLNGPQRGQLLDFFGGQADLRQGLIRVLHPNSFVEDPTRIYRAVRFAVRLGFRLDSSTEERLRAAVASGLHDAVGGDRLKQELAYILGSRDWPTAFQQLSEWGALRCIHPDLEWDPSLRQRLQRVGYWATHFRHRYPELGSHEIWQLRLEALLLTLPQAPQVASQLHLTQAGIERLSTYPYYQKVLAQLHPELPPSHVVELLQRLRIPAVILLAAIAPKPARRLIWRYLQEWHWVKPLLNGHDLRRLGYPPGPSFQEILDQLRYRTLDGQLTTPAEAETWLKEHFSLPQRDPQSPQLKNQSK</sequence>
<evidence type="ECO:0000256" key="2">
    <source>
        <dbReference type="ARBA" id="ARBA00007265"/>
    </source>
</evidence>
<feature type="domain" description="CBS" evidence="13">
    <location>
        <begin position="327"/>
        <end position="386"/>
    </location>
</feature>
<dbReference type="PROSITE" id="PS51371">
    <property type="entry name" value="CBS"/>
    <property type="match status" value="2"/>
</dbReference>
<dbReference type="RefSeq" id="WP_244349142.1">
    <property type="nucleotide sequence ID" value="NZ_JAFIRA010000004.1"/>
</dbReference>
<dbReference type="PANTHER" id="PTHR47788">
    <property type="entry name" value="POLYA POLYMERASE"/>
    <property type="match status" value="1"/>
</dbReference>
<comment type="cofactor">
    <cofactor evidence="1">
        <name>Mg(2+)</name>
        <dbReference type="ChEBI" id="CHEBI:18420"/>
    </cofactor>
</comment>
<keyword evidence="8" id="KW-0547">Nucleotide-binding</keyword>
<evidence type="ECO:0000313" key="15">
    <source>
        <dbReference type="Proteomes" id="UP000830835"/>
    </source>
</evidence>
<dbReference type="EMBL" id="JAFIRA010000004">
    <property type="protein sequence ID" value="MCJ2541935.1"/>
    <property type="molecule type" value="Genomic_DNA"/>
</dbReference>
<keyword evidence="9" id="KW-0460">Magnesium</keyword>
<evidence type="ECO:0000256" key="8">
    <source>
        <dbReference type="ARBA" id="ARBA00022741"/>
    </source>
</evidence>
<evidence type="ECO:0000256" key="9">
    <source>
        <dbReference type="ARBA" id="ARBA00022842"/>
    </source>
</evidence>
<dbReference type="InterPro" id="IPR038763">
    <property type="entry name" value="DHH_sf"/>
</dbReference>
<evidence type="ECO:0000256" key="3">
    <source>
        <dbReference type="ARBA" id="ARBA00022555"/>
    </source>
</evidence>
<protein>
    <submittedName>
        <fullName evidence="14">CBS domain-containing protein</fullName>
    </submittedName>
</protein>
<keyword evidence="5" id="KW-0819">tRNA processing</keyword>
<evidence type="ECO:0000256" key="7">
    <source>
        <dbReference type="ARBA" id="ARBA00022723"/>
    </source>
</evidence>
<keyword evidence="3" id="KW-0820">tRNA-binding</keyword>
<dbReference type="Pfam" id="PF01743">
    <property type="entry name" value="PolyA_pol"/>
    <property type="match status" value="1"/>
</dbReference>
<evidence type="ECO:0000256" key="11">
    <source>
        <dbReference type="PROSITE-ProRule" id="PRU00703"/>
    </source>
</evidence>
<dbReference type="PANTHER" id="PTHR47788:SF1">
    <property type="entry name" value="A-ADDING TRNA NUCLEOTIDYLTRANSFERASE"/>
    <property type="match status" value="1"/>
</dbReference>
<dbReference type="Proteomes" id="UP000830835">
    <property type="component" value="Unassembled WGS sequence"/>
</dbReference>
<feature type="domain" description="CBS" evidence="13">
    <location>
        <begin position="390"/>
        <end position="448"/>
    </location>
</feature>
<dbReference type="Gene3D" id="3.10.580.10">
    <property type="entry name" value="CBS-domain"/>
    <property type="match status" value="1"/>
</dbReference>
<dbReference type="CDD" id="cd05398">
    <property type="entry name" value="NT_ClassII-CCAase"/>
    <property type="match status" value="1"/>
</dbReference>
<dbReference type="InterPro" id="IPR052390">
    <property type="entry name" value="tRNA_nt/polyA_polymerase"/>
</dbReference>